<dbReference type="EMBL" id="LT598496">
    <property type="protein sequence ID" value="SBV25616.1"/>
    <property type="molecule type" value="Genomic_DNA"/>
</dbReference>
<feature type="domain" description="VWFA" evidence="3">
    <location>
        <begin position="148"/>
        <end position="321"/>
    </location>
</feature>
<sequence>MVHLRRSPLLLAVLAITMAVPACGTGRDQGDQSAPVRHPDGVTRWGGEEMAVEDDPRSTFGIDVDTASYGYARRQIADGRLPDRAGVRPEEFVNAFRQDYAEPDGDGFAVHVDGGHLPSAHEAPDDTRLLRVGLQTRSEDEKSRPDAALTFVVDVSGSMGEPGRLDLVQDALHTLVDQLRPTDSIAVVEFSEKARVVREMTPVADGERLHDAIDSLHTRASTNLEAGLVLGYQVAREGFRSGATNRVIVLSDGLANVGATDAEPILRRVRDEAEKQIGLLGVGVGSEYGDELMEQLADRGDGFVVYVSERSQARKVFVRQLPATLSIRALDAKVQVTFEPDAVRSYRLIGYDNRAIADEDFRDDRVDGGEVGPGHSVTALYAVRLVEGVSRSARLARVQVRWADPSNREPTETSESVTAADVDADFAEVSPRLQTCYAAAYFALVLKGDDGARLADLAAVAQRAASATDDGEVRDLAKVIEEAEALR</sequence>
<dbReference type="RefSeq" id="WP_197677554.1">
    <property type="nucleotide sequence ID" value="NZ_JBHRWG010000003.1"/>
</dbReference>
<feature type="signal peptide" evidence="2">
    <location>
        <begin position="1"/>
        <end position="22"/>
    </location>
</feature>
<evidence type="ECO:0000259" key="3">
    <source>
        <dbReference type="PROSITE" id="PS50234"/>
    </source>
</evidence>
<evidence type="ECO:0000256" key="2">
    <source>
        <dbReference type="SAM" id="SignalP"/>
    </source>
</evidence>
<reference evidence="5" key="1">
    <citation type="submission" date="2016-06" db="EMBL/GenBank/DDBJ databases">
        <authorList>
            <person name="Varghese N."/>
        </authorList>
    </citation>
    <scope>NUCLEOTIDE SEQUENCE [LARGE SCALE GENOMIC DNA]</scope>
    <source>
        <strain evidence="5">DSM 45344</strain>
    </source>
</reference>
<dbReference type="AlphaFoldDB" id="A0A1C3MZ41"/>
<dbReference type="Pfam" id="PF12450">
    <property type="entry name" value="vWF_A"/>
    <property type="match status" value="1"/>
</dbReference>
<dbReference type="InterPro" id="IPR036465">
    <property type="entry name" value="vWFA_dom_sf"/>
</dbReference>
<feature type="chain" id="PRO_5038675432" evidence="2">
    <location>
        <begin position="23"/>
        <end position="487"/>
    </location>
</feature>
<organism evidence="4 5">
    <name type="scientific">Micromonospora krabiensis</name>
    <dbReference type="NCBI Taxonomy" id="307121"/>
    <lineage>
        <taxon>Bacteria</taxon>
        <taxon>Bacillati</taxon>
        <taxon>Actinomycetota</taxon>
        <taxon>Actinomycetes</taxon>
        <taxon>Micromonosporales</taxon>
        <taxon>Micromonosporaceae</taxon>
        <taxon>Micromonospora</taxon>
    </lineage>
</organism>
<gene>
    <name evidence="4" type="ORF">GA0070620_1093</name>
</gene>
<dbReference type="PANTHER" id="PTHR10338:SF108">
    <property type="entry name" value="INTER-ALPHA-TRYPSIN INHIBITOR HEAVY CHAIN H4-LIKE PROTEIN"/>
    <property type="match status" value="1"/>
</dbReference>
<keyword evidence="2" id="KW-0732">Signal</keyword>
<dbReference type="PATRIC" id="fig|307121.4.peg.1125"/>
<accession>A0A1C3MZ41</accession>
<dbReference type="SUPFAM" id="SSF53300">
    <property type="entry name" value="vWA-like"/>
    <property type="match status" value="1"/>
</dbReference>
<name>A0A1C3MZ41_9ACTN</name>
<protein>
    <submittedName>
        <fullName evidence="4">Ca-activated chloride channel family protein</fullName>
    </submittedName>
</protein>
<evidence type="ECO:0000256" key="1">
    <source>
        <dbReference type="SAM" id="MobiDB-lite"/>
    </source>
</evidence>
<dbReference type="Pfam" id="PF00092">
    <property type="entry name" value="VWA"/>
    <property type="match status" value="1"/>
</dbReference>
<proteinExistence type="predicted"/>
<dbReference type="STRING" id="307121.GA0070620_1093"/>
<dbReference type="PANTHER" id="PTHR10338">
    <property type="entry name" value="INTER-ALPHA-TRYPSIN INHIBITOR HEAVY CHAIN FAMILY MEMBER"/>
    <property type="match status" value="1"/>
</dbReference>
<dbReference type="Pfam" id="PF12034">
    <property type="entry name" value="YfbK_C"/>
    <property type="match status" value="1"/>
</dbReference>
<dbReference type="SMART" id="SM00327">
    <property type="entry name" value="VWA"/>
    <property type="match status" value="1"/>
</dbReference>
<dbReference type="InterPro" id="IPR002035">
    <property type="entry name" value="VWF_A"/>
</dbReference>
<feature type="region of interest" description="Disordered" evidence="1">
    <location>
        <begin position="26"/>
        <end position="49"/>
    </location>
</feature>
<keyword evidence="5" id="KW-1185">Reference proteome</keyword>
<dbReference type="InterPro" id="IPR022156">
    <property type="entry name" value="Uncharacterised_YfbK_N"/>
</dbReference>
<dbReference type="InterPro" id="IPR021908">
    <property type="entry name" value="YfbK_C"/>
</dbReference>
<dbReference type="Gene3D" id="3.40.50.410">
    <property type="entry name" value="von Willebrand factor, type A domain"/>
    <property type="match status" value="1"/>
</dbReference>
<dbReference type="InterPro" id="IPR050934">
    <property type="entry name" value="ITIH"/>
</dbReference>
<evidence type="ECO:0000313" key="5">
    <source>
        <dbReference type="Proteomes" id="UP000199393"/>
    </source>
</evidence>
<evidence type="ECO:0000313" key="4">
    <source>
        <dbReference type="EMBL" id="SBV25616.1"/>
    </source>
</evidence>
<dbReference type="Proteomes" id="UP000199393">
    <property type="component" value="Chromosome I"/>
</dbReference>
<dbReference type="PROSITE" id="PS50234">
    <property type="entry name" value="VWFA"/>
    <property type="match status" value="1"/>
</dbReference>